<sequence length="312" mass="34836">MLLQSIAGTLAGCVGCQAGVELLEREVKNSLNLFTLVTCIFVALEGLIFHSKMFSVRQAIPTRVYLKIVVIFFIVNLCNNYAIKCDIYFPLFIIFKSGSLLANIILGFTLRNHFYTRKQISSVIAVTCGIVIFTLASYEPTTYPNSAESVRFFSIQPFFIGIFLLTAALMLSAYLGVCQEDMYRTYGEHAKESMFMVHLLSIPGYALLGPEIVKAFDGASRTPPLNIFGYDLLLPKAWSYILGICVLQYICIKNVYRLTALTSSLNVTMVITLRKFLSLFVSFVAFGNPFNVFHFFGAAFVFIGSLVFSNVI</sequence>
<evidence type="ECO:0000256" key="1">
    <source>
        <dbReference type="ARBA" id="ARBA00004127"/>
    </source>
</evidence>
<evidence type="ECO:0000256" key="6">
    <source>
        <dbReference type="ARBA" id="ARBA00022989"/>
    </source>
</evidence>
<feature type="transmembrane region" description="Helical" evidence="8">
    <location>
        <begin position="264"/>
        <end position="286"/>
    </location>
</feature>
<evidence type="ECO:0000256" key="8">
    <source>
        <dbReference type="SAM" id="Phobius"/>
    </source>
</evidence>
<feature type="transmembrane region" description="Helical" evidence="8">
    <location>
        <begin position="64"/>
        <end position="82"/>
    </location>
</feature>
<dbReference type="WBParaSite" id="HCON_00126980-00001">
    <property type="protein sequence ID" value="HCON_00126980-00001"/>
    <property type="gene ID" value="HCON_00126980"/>
</dbReference>
<evidence type="ECO:0000256" key="7">
    <source>
        <dbReference type="ARBA" id="ARBA00023136"/>
    </source>
</evidence>
<name>A0A7I4YP89_HAECO</name>
<evidence type="ECO:0000256" key="5">
    <source>
        <dbReference type="ARBA" id="ARBA00022692"/>
    </source>
</evidence>
<dbReference type="PANTHER" id="PTHR10778">
    <property type="entry name" value="SOLUTE CARRIER FAMILY 35 MEMBER B"/>
    <property type="match status" value="1"/>
</dbReference>
<keyword evidence="3" id="KW-0813">Transport</keyword>
<reference evidence="10" key="1">
    <citation type="submission" date="2020-12" db="UniProtKB">
        <authorList>
            <consortium name="WormBaseParasite"/>
        </authorList>
    </citation>
    <scope>IDENTIFICATION</scope>
    <source>
        <strain evidence="10">MHco3</strain>
    </source>
</reference>
<feature type="transmembrane region" description="Helical" evidence="8">
    <location>
        <begin position="158"/>
        <end position="175"/>
    </location>
</feature>
<evidence type="ECO:0000256" key="2">
    <source>
        <dbReference type="ARBA" id="ARBA00010694"/>
    </source>
</evidence>
<feature type="transmembrane region" description="Helical" evidence="8">
    <location>
        <begin position="34"/>
        <end position="52"/>
    </location>
</feature>
<feature type="transmembrane region" description="Helical" evidence="8">
    <location>
        <begin position="88"/>
        <end position="108"/>
    </location>
</feature>
<comment type="similarity">
    <text evidence="2">Belongs to the nucleotide-sugar transporter family. SLC35B subfamily.</text>
</comment>
<dbReference type="GO" id="GO:0005789">
    <property type="term" value="C:endoplasmic reticulum membrane"/>
    <property type="evidence" value="ECO:0007669"/>
    <property type="project" value="TreeGrafter"/>
</dbReference>
<feature type="transmembrane region" description="Helical" evidence="8">
    <location>
        <begin position="233"/>
        <end position="252"/>
    </location>
</feature>
<keyword evidence="6 8" id="KW-1133">Transmembrane helix</keyword>
<dbReference type="GO" id="GO:0000139">
    <property type="term" value="C:Golgi membrane"/>
    <property type="evidence" value="ECO:0007669"/>
    <property type="project" value="TreeGrafter"/>
</dbReference>
<feature type="transmembrane region" description="Helical" evidence="8">
    <location>
        <begin position="195"/>
        <end position="213"/>
    </location>
</feature>
<proteinExistence type="inferred from homology"/>
<keyword evidence="5 8" id="KW-0812">Transmembrane</keyword>
<organism evidence="9 10">
    <name type="scientific">Haemonchus contortus</name>
    <name type="common">Barber pole worm</name>
    <dbReference type="NCBI Taxonomy" id="6289"/>
    <lineage>
        <taxon>Eukaryota</taxon>
        <taxon>Metazoa</taxon>
        <taxon>Ecdysozoa</taxon>
        <taxon>Nematoda</taxon>
        <taxon>Chromadorea</taxon>
        <taxon>Rhabditida</taxon>
        <taxon>Rhabditina</taxon>
        <taxon>Rhabditomorpha</taxon>
        <taxon>Strongyloidea</taxon>
        <taxon>Trichostrongylidae</taxon>
        <taxon>Haemonchus</taxon>
    </lineage>
</organism>
<dbReference type="GO" id="GO:0005464">
    <property type="term" value="F:UDP-xylose transmembrane transporter activity"/>
    <property type="evidence" value="ECO:0007669"/>
    <property type="project" value="TreeGrafter"/>
</dbReference>
<keyword evidence="7 8" id="KW-0472">Membrane</keyword>
<evidence type="ECO:0000313" key="10">
    <source>
        <dbReference type="WBParaSite" id="HCON_00126980-00001"/>
    </source>
</evidence>
<evidence type="ECO:0000256" key="4">
    <source>
        <dbReference type="ARBA" id="ARBA00022597"/>
    </source>
</evidence>
<evidence type="ECO:0000313" key="9">
    <source>
        <dbReference type="Proteomes" id="UP000025227"/>
    </source>
</evidence>
<feature type="transmembrane region" description="Helical" evidence="8">
    <location>
        <begin position="120"/>
        <end position="138"/>
    </location>
</feature>
<protein>
    <submittedName>
        <fullName evidence="10">UAA transporter</fullName>
    </submittedName>
</protein>
<dbReference type="Proteomes" id="UP000025227">
    <property type="component" value="Unplaced"/>
</dbReference>
<dbReference type="OrthoDB" id="999962at2759"/>
<keyword evidence="9" id="KW-1185">Reference proteome</keyword>
<dbReference type="PANTHER" id="PTHR10778:SF4">
    <property type="entry name" value="NUCLEOTIDE SUGAR TRANSPORTER SLC35B4"/>
    <property type="match status" value="1"/>
</dbReference>
<evidence type="ECO:0000256" key="3">
    <source>
        <dbReference type="ARBA" id="ARBA00022448"/>
    </source>
</evidence>
<dbReference type="GO" id="GO:0005462">
    <property type="term" value="F:UDP-N-acetylglucosamine transmembrane transporter activity"/>
    <property type="evidence" value="ECO:0007669"/>
    <property type="project" value="TreeGrafter"/>
</dbReference>
<comment type="subcellular location">
    <subcellularLocation>
        <location evidence="1">Endomembrane system</location>
        <topology evidence="1">Multi-pass membrane protein</topology>
    </subcellularLocation>
</comment>
<accession>A0A7I4YP89</accession>
<dbReference type="InterPro" id="IPR013657">
    <property type="entry name" value="SCL35B1-4/HUT1"/>
</dbReference>
<feature type="transmembrane region" description="Helical" evidence="8">
    <location>
        <begin position="292"/>
        <end position="311"/>
    </location>
</feature>
<keyword evidence="4" id="KW-0762">Sugar transport</keyword>
<dbReference type="AlphaFoldDB" id="A0A7I4YP89"/>
<dbReference type="Pfam" id="PF08449">
    <property type="entry name" value="UAA"/>
    <property type="match status" value="1"/>
</dbReference>